<feature type="region of interest" description="G3" evidence="7">
    <location>
        <begin position="64"/>
        <end position="67"/>
    </location>
</feature>
<dbReference type="InterPro" id="IPR004044">
    <property type="entry name" value="KH_dom_type_2"/>
</dbReference>
<feature type="region of interest" description="G4" evidence="7">
    <location>
        <begin position="126"/>
        <end position="129"/>
    </location>
</feature>
<feature type="domain" description="Era-type G" evidence="10">
    <location>
        <begin position="9"/>
        <end position="176"/>
    </location>
</feature>
<dbReference type="HAMAP" id="MF_00367">
    <property type="entry name" value="GTPase_Era"/>
    <property type="match status" value="1"/>
</dbReference>
<protein>
    <recommendedName>
        <fullName evidence="2 6">GTPase Era</fullName>
    </recommendedName>
</protein>
<dbReference type="InterPro" id="IPR003593">
    <property type="entry name" value="AAA+_ATPase"/>
</dbReference>
<dbReference type="NCBIfam" id="NF000908">
    <property type="entry name" value="PRK00089.1"/>
    <property type="match status" value="1"/>
</dbReference>
<dbReference type="SUPFAM" id="SSF54814">
    <property type="entry name" value="Prokaryotic type KH domain (KH-domain type II)"/>
    <property type="match status" value="1"/>
</dbReference>
<name>A0ABT9LT06_9BACL</name>
<feature type="region of interest" description="G2" evidence="7">
    <location>
        <begin position="43"/>
        <end position="47"/>
    </location>
</feature>
<keyword evidence="6" id="KW-0963">Cytoplasm</keyword>
<dbReference type="InterPro" id="IPR009019">
    <property type="entry name" value="KH_sf_prok-type"/>
</dbReference>
<feature type="domain" description="KH type-2" evidence="9">
    <location>
        <begin position="207"/>
        <end position="284"/>
    </location>
</feature>
<dbReference type="PRINTS" id="PR00326">
    <property type="entry name" value="GTP1OBG"/>
</dbReference>
<dbReference type="SUPFAM" id="SSF52540">
    <property type="entry name" value="P-loop containing nucleoside triphosphate hydrolases"/>
    <property type="match status" value="1"/>
</dbReference>
<evidence type="ECO:0000256" key="4">
    <source>
        <dbReference type="ARBA" id="ARBA00022884"/>
    </source>
</evidence>
<keyword evidence="6" id="KW-0699">rRNA-binding</keyword>
<dbReference type="InterPro" id="IPR005225">
    <property type="entry name" value="Small_GTP-bd"/>
</dbReference>
<dbReference type="InterPro" id="IPR027417">
    <property type="entry name" value="P-loop_NTPase"/>
</dbReference>
<evidence type="ECO:0000256" key="3">
    <source>
        <dbReference type="ARBA" id="ARBA00022741"/>
    </source>
</evidence>
<comment type="subcellular location">
    <subcellularLocation>
        <location evidence="6">Cytoplasm</location>
    </subcellularLocation>
    <subcellularLocation>
        <location evidence="6">Cell membrane</location>
        <topology evidence="6">Peripheral membrane protein</topology>
    </subcellularLocation>
</comment>
<evidence type="ECO:0000256" key="5">
    <source>
        <dbReference type="ARBA" id="ARBA00023134"/>
    </source>
</evidence>
<dbReference type="PANTHER" id="PTHR42698:SF1">
    <property type="entry name" value="GTPASE ERA, MITOCHONDRIAL"/>
    <property type="match status" value="1"/>
</dbReference>
<keyword evidence="6" id="KW-0472">Membrane</keyword>
<keyword evidence="6" id="KW-1003">Cell membrane</keyword>
<dbReference type="PROSITE" id="PS51713">
    <property type="entry name" value="G_ERA"/>
    <property type="match status" value="1"/>
</dbReference>
<evidence type="ECO:0000256" key="7">
    <source>
        <dbReference type="PROSITE-ProRule" id="PRU01050"/>
    </source>
</evidence>
<dbReference type="InterPro" id="IPR030388">
    <property type="entry name" value="G_ERA_dom"/>
</dbReference>
<comment type="similarity">
    <text evidence="1 6 7 8">Belongs to the TRAFAC class TrmE-Era-EngA-EngB-Septin-like GTPase superfamily. Era GTPase family.</text>
</comment>
<evidence type="ECO:0000256" key="8">
    <source>
        <dbReference type="RuleBase" id="RU003761"/>
    </source>
</evidence>
<dbReference type="Proteomes" id="UP001229209">
    <property type="component" value="Unassembled WGS sequence"/>
</dbReference>
<keyword evidence="4 6" id="KW-0694">RNA-binding</keyword>
<evidence type="ECO:0000259" key="10">
    <source>
        <dbReference type="PROSITE" id="PS51713"/>
    </source>
</evidence>
<gene>
    <name evidence="6" type="primary">era</name>
    <name evidence="11" type="ORF">J2S04_000307</name>
</gene>
<dbReference type="Pfam" id="PF07650">
    <property type="entry name" value="KH_2"/>
    <property type="match status" value="1"/>
</dbReference>
<proteinExistence type="inferred from homology"/>
<reference evidence="11 12" key="1">
    <citation type="submission" date="2023-07" db="EMBL/GenBank/DDBJ databases">
        <title>Genomic Encyclopedia of Type Strains, Phase IV (KMG-IV): sequencing the most valuable type-strain genomes for metagenomic binning, comparative biology and taxonomic classification.</title>
        <authorList>
            <person name="Goeker M."/>
        </authorList>
    </citation>
    <scope>NUCLEOTIDE SEQUENCE [LARGE SCALE GENOMIC DNA]</scope>
    <source>
        <strain evidence="11 12">DSM 25924</strain>
    </source>
</reference>
<dbReference type="InterPro" id="IPR006073">
    <property type="entry name" value="GTP-bd"/>
</dbReference>
<comment type="caution">
    <text evidence="11">The sequence shown here is derived from an EMBL/GenBank/DDBJ whole genome shotgun (WGS) entry which is preliminary data.</text>
</comment>
<sequence length="302" mass="34427">MAQEHPAFRSGFVAIVGRPNVGKSTLLNQLVGRKVAIMSNRPQTTRHQIRGVVTTDSGQMIFIDTPGIHKPKHRLGEAMVETALAALREVDVVLFVADITSSQIDQDRQILQRMRDLTTPVILVLNKIDAEEKGKILSKIEQYQSLYPFAEHIPVSAKRGTQLNVLTEQIMFVLPEGPKYYPDHMVTDHPESFLIEEMIREKVIHLTREEIPHSVAVVLEQMEQRPRGTLYVQAVIYTERDSQKGILIGKQGAMLKKVGELARAELERLLGNKMYLELWVKVKKDWRNDDSVLRRFGFENLS</sequence>
<keyword evidence="5 6" id="KW-0342">GTP-binding</keyword>
<evidence type="ECO:0000256" key="1">
    <source>
        <dbReference type="ARBA" id="ARBA00007921"/>
    </source>
</evidence>
<dbReference type="CDD" id="cd04163">
    <property type="entry name" value="Era"/>
    <property type="match status" value="1"/>
</dbReference>
<dbReference type="CDD" id="cd22534">
    <property type="entry name" value="KH-II_Era"/>
    <property type="match status" value="1"/>
</dbReference>
<evidence type="ECO:0000256" key="6">
    <source>
        <dbReference type="HAMAP-Rule" id="MF_00367"/>
    </source>
</evidence>
<feature type="binding site" evidence="6">
    <location>
        <begin position="126"/>
        <end position="129"/>
    </location>
    <ligand>
        <name>GTP</name>
        <dbReference type="ChEBI" id="CHEBI:37565"/>
    </ligand>
</feature>
<dbReference type="PROSITE" id="PS50823">
    <property type="entry name" value="KH_TYPE_2"/>
    <property type="match status" value="1"/>
</dbReference>
<dbReference type="RefSeq" id="WP_306952849.1">
    <property type="nucleotide sequence ID" value="NZ_JAURUO010000001.1"/>
</dbReference>
<feature type="region of interest" description="G5" evidence="7">
    <location>
        <begin position="155"/>
        <end position="157"/>
    </location>
</feature>
<organism evidence="11 12">
    <name type="scientific">Alicyclobacillus tolerans</name>
    <dbReference type="NCBI Taxonomy" id="90970"/>
    <lineage>
        <taxon>Bacteria</taxon>
        <taxon>Bacillati</taxon>
        <taxon>Bacillota</taxon>
        <taxon>Bacilli</taxon>
        <taxon>Bacillales</taxon>
        <taxon>Alicyclobacillaceae</taxon>
        <taxon>Alicyclobacillus</taxon>
    </lineage>
</organism>
<dbReference type="InterPro" id="IPR005662">
    <property type="entry name" value="GTPase_Era-like"/>
</dbReference>
<dbReference type="Gene3D" id="3.30.300.20">
    <property type="match status" value="1"/>
</dbReference>
<comment type="subunit">
    <text evidence="6">Monomer.</text>
</comment>
<dbReference type="Pfam" id="PF01926">
    <property type="entry name" value="MMR_HSR1"/>
    <property type="match status" value="1"/>
</dbReference>
<dbReference type="PANTHER" id="PTHR42698">
    <property type="entry name" value="GTPASE ERA"/>
    <property type="match status" value="1"/>
</dbReference>
<feature type="binding site" evidence="6">
    <location>
        <begin position="64"/>
        <end position="68"/>
    </location>
    <ligand>
        <name>GTP</name>
        <dbReference type="ChEBI" id="CHEBI:37565"/>
    </ligand>
</feature>
<dbReference type="InterPro" id="IPR015946">
    <property type="entry name" value="KH_dom-like_a/b"/>
</dbReference>
<keyword evidence="6" id="KW-0690">Ribosome biogenesis</keyword>
<evidence type="ECO:0000259" key="9">
    <source>
        <dbReference type="PROSITE" id="PS50823"/>
    </source>
</evidence>
<evidence type="ECO:0000313" key="12">
    <source>
        <dbReference type="Proteomes" id="UP001229209"/>
    </source>
</evidence>
<dbReference type="Gene3D" id="3.40.50.300">
    <property type="entry name" value="P-loop containing nucleotide triphosphate hydrolases"/>
    <property type="match status" value="1"/>
</dbReference>
<evidence type="ECO:0000256" key="2">
    <source>
        <dbReference type="ARBA" id="ARBA00020484"/>
    </source>
</evidence>
<dbReference type="SMART" id="SM00382">
    <property type="entry name" value="AAA"/>
    <property type="match status" value="1"/>
</dbReference>
<comment type="function">
    <text evidence="6">An essential GTPase that binds both GDP and GTP, with rapid nucleotide exchange. Plays a role in 16S rRNA processing and 30S ribosomal subunit biogenesis and possibly also in cell cycle regulation and energy metabolism.</text>
</comment>
<keyword evidence="3 6" id="KW-0547">Nucleotide-binding</keyword>
<dbReference type="EMBL" id="JAURUO010000001">
    <property type="protein sequence ID" value="MDP9727385.1"/>
    <property type="molecule type" value="Genomic_DNA"/>
</dbReference>
<evidence type="ECO:0000313" key="11">
    <source>
        <dbReference type="EMBL" id="MDP9727385.1"/>
    </source>
</evidence>
<accession>A0ABT9LT06</accession>
<feature type="region of interest" description="G1" evidence="7">
    <location>
        <begin position="17"/>
        <end position="24"/>
    </location>
</feature>
<dbReference type="NCBIfam" id="TIGR00231">
    <property type="entry name" value="small_GTP"/>
    <property type="match status" value="1"/>
</dbReference>
<dbReference type="NCBIfam" id="TIGR00436">
    <property type="entry name" value="era"/>
    <property type="match status" value="1"/>
</dbReference>
<keyword evidence="12" id="KW-1185">Reference proteome</keyword>
<feature type="binding site" evidence="6">
    <location>
        <begin position="17"/>
        <end position="24"/>
    </location>
    <ligand>
        <name>GTP</name>
        <dbReference type="ChEBI" id="CHEBI:37565"/>
    </ligand>
</feature>